<protein>
    <submittedName>
        <fullName evidence="1">Uncharacterized protein</fullName>
    </submittedName>
</protein>
<dbReference type="RefSeq" id="WP_171296473.1">
    <property type="nucleotide sequence ID" value="NZ_JABEYB010000005.1"/>
</dbReference>
<comment type="caution">
    <text evidence="1">The sequence shown here is derived from an EMBL/GenBank/DDBJ whole genome shotgun (WGS) entry which is preliminary data.</text>
</comment>
<dbReference type="Proteomes" id="UP000531659">
    <property type="component" value="Unassembled WGS sequence"/>
</dbReference>
<gene>
    <name evidence="1" type="ORF">HLQ16_07985</name>
</gene>
<proteinExistence type="predicted"/>
<evidence type="ECO:0000313" key="1">
    <source>
        <dbReference type="EMBL" id="NNU75869.1"/>
    </source>
</evidence>
<name>A0A7Y3WSE7_9CLOT</name>
<sequence>MLFHMNIKQEEILEKILREVQDIKVIVQENSDDIDYLVQKEDKTDL</sequence>
<evidence type="ECO:0000313" key="2">
    <source>
        <dbReference type="Proteomes" id="UP000531659"/>
    </source>
</evidence>
<accession>A0A7Y3WSE7</accession>
<reference evidence="1 2" key="1">
    <citation type="submission" date="2020-05" db="EMBL/GenBank/DDBJ databases">
        <title>Complete genome of Clostridium estertheticum subspecies estertheticum, isolated from Vacuum packed lamb meat from New Zealand imported to Switzerland.</title>
        <authorList>
            <person name="Wambui J."/>
            <person name="Stevens M.J.A."/>
            <person name="Stephan R."/>
        </authorList>
    </citation>
    <scope>NUCLEOTIDE SEQUENCE [LARGE SCALE GENOMIC DNA]</scope>
    <source>
        <strain evidence="1 2">CEST001</strain>
    </source>
</reference>
<organism evidence="1 2">
    <name type="scientific">Clostridium estertheticum</name>
    <dbReference type="NCBI Taxonomy" id="238834"/>
    <lineage>
        <taxon>Bacteria</taxon>
        <taxon>Bacillati</taxon>
        <taxon>Bacillota</taxon>
        <taxon>Clostridia</taxon>
        <taxon>Eubacteriales</taxon>
        <taxon>Clostridiaceae</taxon>
        <taxon>Clostridium</taxon>
    </lineage>
</organism>
<dbReference type="AlphaFoldDB" id="A0A7Y3WSE7"/>
<dbReference type="EMBL" id="JABEYB010000005">
    <property type="protein sequence ID" value="NNU75869.1"/>
    <property type="molecule type" value="Genomic_DNA"/>
</dbReference>